<dbReference type="AlphaFoldDB" id="A0A1N6DWI4"/>
<evidence type="ECO:0000313" key="3">
    <source>
        <dbReference type="EMBL" id="SIN75122.1"/>
    </source>
</evidence>
<proteinExistence type="predicted"/>
<sequence>MKKCQLASVLFLVLIVSSFNSNAQSESPILGVWYNTEKTAQIQIMNTGDQYLGKIIWLDNPHKDGAPVLDNANEKKELRSRPIMGLTILEGLKYEDGIWKNGRIYDPNSGKTYSCEVKLKGKEKLEVKGYLGFSWLGKTVEWTKVEK</sequence>
<dbReference type="Gene3D" id="2.40.128.520">
    <property type="match status" value="1"/>
</dbReference>
<reference evidence="4" key="1">
    <citation type="submission" date="2016-11" db="EMBL/GenBank/DDBJ databases">
        <authorList>
            <person name="Varghese N."/>
            <person name="Submissions S."/>
        </authorList>
    </citation>
    <scope>NUCLEOTIDE SEQUENCE [LARGE SCALE GENOMIC DNA]</scope>
    <source>
        <strain evidence="4">DSM 15292</strain>
    </source>
</reference>
<evidence type="ECO:0000313" key="4">
    <source>
        <dbReference type="Proteomes" id="UP000185221"/>
    </source>
</evidence>
<dbReference type="InterPro" id="IPR019223">
    <property type="entry name" value="DUF2147"/>
</dbReference>
<evidence type="ECO:0000256" key="1">
    <source>
        <dbReference type="SAM" id="SignalP"/>
    </source>
</evidence>
<feature type="domain" description="DUF2147" evidence="2">
    <location>
        <begin position="31"/>
        <end position="144"/>
    </location>
</feature>
<keyword evidence="4" id="KW-1185">Reference proteome</keyword>
<dbReference type="OrthoDB" id="9814399at2"/>
<evidence type="ECO:0000259" key="2">
    <source>
        <dbReference type="Pfam" id="PF09917"/>
    </source>
</evidence>
<name>A0A1N6DWI4_9BACT</name>
<feature type="signal peptide" evidence="1">
    <location>
        <begin position="1"/>
        <end position="23"/>
    </location>
</feature>
<protein>
    <recommendedName>
        <fullName evidence="2">DUF2147 domain-containing protein</fullName>
    </recommendedName>
</protein>
<dbReference type="PANTHER" id="PTHR36919">
    <property type="entry name" value="BLR1215 PROTEIN"/>
    <property type="match status" value="1"/>
</dbReference>
<organism evidence="3 4">
    <name type="scientific">Algoriphagus halophilus</name>
    <dbReference type="NCBI Taxonomy" id="226505"/>
    <lineage>
        <taxon>Bacteria</taxon>
        <taxon>Pseudomonadati</taxon>
        <taxon>Bacteroidota</taxon>
        <taxon>Cytophagia</taxon>
        <taxon>Cytophagales</taxon>
        <taxon>Cyclobacteriaceae</taxon>
        <taxon>Algoriphagus</taxon>
    </lineage>
</organism>
<keyword evidence="1" id="KW-0732">Signal</keyword>
<accession>A0A1N6DWI4</accession>
<dbReference type="PANTHER" id="PTHR36919:SF2">
    <property type="entry name" value="BLL6627 PROTEIN"/>
    <property type="match status" value="1"/>
</dbReference>
<dbReference type="STRING" id="226505.SAMN05444394_1470"/>
<dbReference type="EMBL" id="FSRC01000001">
    <property type="protein sequence ID" value="SIN75122.1"/>
    <property type="molecule type" value="Genomic_DNA"/>
</dbReference>
<dbReference type="RefSeq" id="WP_074224153.1">
    <property type="nucleotide sequence ID" value="NZ_FSRC01000001.1"/>
</dbReference>
<dbReference type="Pfam" id="PF09917">
    <property type="entry name" value="DUF2147"/>
    <property type="match status" value="1"/>
</dbReference>
<gene>
    <name evidence="3" type="ORF">SAMN05444394_1470</name>
</gene>
<feature type="chain" id="PRO_5012862209" description="DUF2147 domain-containing protein" evidence="1">
    <location>
        <begin position="24"/>
        <end position="147"/>
    </location>
</feature>
<dbReference type="Proteomes" id="UP000185221">
    <property type="component" value="Unassembled WGS sequence"/>
</dbReference>